<dbReference type="AlphaFoldDB" id="A0A8H7PLU7"/>
<keyword evidence="1" id="KW-1133">Transmembrane helix</keyword>
<protein>
    <recommendedName>
        <fullName evidence="4">Pali-domain-containing protein</fullName>
    </recommendedName>
</protein>
<feature type="transmembrane region" description="Helical" evidence="1">
    <location>
        <begin position="170"/>
        <end position="190"/>
    </location>
</feature>
<accession>A0A8H7PLU7</accession>
<keyword evidence="3" id="KW-1185">Reference proteome</keyword>
<dbReference type="InterPro" id="IPR052413">
    <property type="entry name" value="SUR7_domain"/>
</dbReference>
<evidence type="ECO:0000313" key="2">
    <source>
        <dbReference type="EMBL" id="KAG2176373.1"/>
    </source>
</evidence>
<dbReference type="GO" id="GO:0051285">
    <property type="term" value="C:cell cortex of cell tip"/>
    <property type="evidence" value="ECO:0007669"/>
    <property type="project" value="TreeGrafter"/>
</dbReference>
<sequence>MVAFPAIFLTFAALVLEIFSLIGNTYNKPFLRSLYFARISTSSETLDFGLWNYCSGDGSGNIQTCSKPVAAFPWNQAPGLNNIDGLSGHERLFLAVFVMYFIATALTFIALAITSLNHYSRGSDLCASFATFIAFVVMLVTFIMGLVIDLQGIHEVSSAMSGASGHLGPATWMTLGATIALLFASGWWLLACCCGGGRRVNAYDKEAAGYRRRW</sequence>
<evidence type="ECO:0008006" key="4">
    <source>
        <dbReference type="Google" id="ProtNLM"/>
    </source>
</evidence>
<dbReference type="EMBL" id="JAEPQZ010000010">
    <property type="protein sequence ID" value="KAG2176373.1"/>
    <property type="molecule type" value="Genomic_DNA"/>
</dbReference>
<dbReference type="OrthoDB" id="2327445at2759"/>
<dbReference type="InterPro" id="IPR009571">
    <property type="entry name" value="SUR7/Rim9-like_fungi"/>
</dbReference>
<dbReference type="PANTHER" id="PTHR28019">
    <property type="entry name" value="CELL MEMBRANE PROTEIN YLR413W-RELATED"/>
    <property type="match status" value="1"/>
</dbReference>
<organism evidence="2 3">
    <name type="scientific">Mortierella isabellina</name>
    <name type="common">Filamentous fungus</name>
    <name type="synonym">Umbelopsis isabellina</name>
    <dbReference type="NCBI Taxonomy" id="91625"/>
    <lineage>
        <taxon>Eukaryota</taxon>
        <taxon>Fungi</taxon>
        <taxon>Fungi incertae sedis</taxon>
        <taxon>Mucoromycota</taxon>
        <taxon>Mucoromycotina</taxon>
        <taxon>Umbelopsidomycetes</taxon>
        <taxon>Umbelopsidales</taxon>
        <taxon>Umbelopsidaceae</taxon>
        <taxon>Umbelopsis</taxon>
    </lineage>
</organism>
<dbReference type="PANTHER" id="PTHR28019:SF2">
    <property type="entry name" value="CELL MEMBRANE PROTEIN YLR413W-RELATED"/>
    <property type="match status" value="1"/>
</dbReference>
<gene>
    <name evidence="2" type="ORF">INT43_005607</name>
</gene>
<feature type="transmembrane region" description="Helical" evidence="1">
    <location>
        <begin position="92"/>
        <end position="113"/>
    </location>
</feature>
<feature type="non-terminal residue" evidence="2">
    <location>
        <position position="1"/>
    </location>
</feature>
<comment type="caution">
    <text evidence="2">The sequence shown here is derived from an EMBL/GenBank/DDBJ whole genome shotgun (WGS) entry which is preliminary data.</text>
</comment>
<keyword evidence="1" id="KW-0812">Transmembrane</keyword>
<evidence type="ECO:0000256" key="1">
    <source>
        <dbReference type="SAM" id="Phobius"/>
    </source>
</evidence>
<feature type="transmembrane region" description="Helical" evidence="1">
    <location>
        <begin position="125"/>
        <end position="150"/>
    </location>
</feature>
<proteinExistence type="predicted"/>
<keyword evidence="1" id="KW-0472">Membrane</keyword>
<name>A0A8H7PLU7_MORIS</name>
<dbReference type="GO" id="GO:0031505">
    <property type="term" value="P:fungal-type cell wall organization"/>
    <property type="evidence" value="ECO:0007669"/>
    <property type="project" value="TreeGrafter"/>
</dbReference>
<dbReference type="Pfam" id="PF06687">
    <property type="entry name" value="SUR7"/>
    <property type="match status" value="1"/>
</dbReference>
<dbReference type="GO" id="GO:0005886">
    <property type="term" value="C:plasma membrane"/>
    <property type="evidence" value="ECO:0007669"/>
    <property type="project" value="InterPro"/>
</dbReference>
<dbReference type="Proteomes" id="UP000654370">
    <property type="component" value="Unassembled WGS sequence"/>
</dbReference>
<evidence type="ECO:0000313" key="3">
    <source>
        <dbReference type="Proteomes" id="UP000654370"/>
    </source>
</evidence>
<reference evidence="2" key="1">
    <citation type="submission" date="2020-12" db="EMBL/GenBank/DDBJ databases">
        <title>Metabolic potential, ecology and presence of endohyphal bacteria is reflected in genomic diversity of Mucoromycotina.</title>
        <authorList>
            <person name="Muszewska A."/>
            <person name="Okrasinska A."/>
            <person name="Steczkiewicz K."/>
            <person name="Drgas O."/>
            <person name="Orlowska M."/>
            <person name="Perlinska-Lenart U."/>
            <person name="Aleksandrzak-Piekarczyk T."/>
            <person name="Szatraj K."/>
            <person name="Zielenkiewicz U."/>
            <person name="Pilsyk S."/>
            <person name="Malc E."/>
            <person name="Mieczkowski P."/>
            <person name="Kruszewska J.S."/>
            <person name="Biernat P."/>
            <person name="Pawlowska J."/>
        </authorList>
    </citation>
    <scope>NUCLEOTIDE SEQUENCE</scope>
    <source>
        <strain evidence="2">WA0000067209</strain>
    </source>
</reference>